<proteinExistence type="predicted"/>
<feature type="compositionally biased region" description="Low complexity" evidence="1">
    <location>
        <begin position="87"/>
        <end position="96"/>
    </location>
</feature>
<accession>A0ABN9TZC8</accession>
<evidence type="ECO:0008006" key="4">
    <source>
        <dbReference type="Google" id="ProtNLM"/>
    </source>
</evidence>
<name>A0ABN9TZC8_9DINO</name>
<dbReference type="Proteomes" id="UP001189429">
    <property type="component" value="Unassembled WGS sequence"/>
</dbReference>
<keyword evidence="3" id="KW-1185">Reference proteome</keyword>
<sequence length="112" mass="11908">MMQAMSVPASCLSSFSSCCPSFILSSSSPLLPQPTPTPEARYVACPPPMAPLSDAELWASQMGPPCASTIYNSGPMPTMRSARRRSSGASFFSPAAERSRGERARRQICAFG</sequence>
<comment type="caution">
    <text evidence="2">The sequence shown here is derived from an EMBL/GenBank/DDBJ whole genome shotgun (WGS) entry which is preliminary data.</text>
</comment>
<organism evidence="2 3">
    <name type="scientific">Prorocentrum cordatum</name>
    <dbReference type="NCBI Taxonomy" id="2364126"/>
    <lineage>
        <taxon>Eukaryota</taxon>
        <taxon>Sar</taxon>
        <taxon>Alveolata</taxon>
        <taxon>Dinophyceae</taxon>
        <taxon>Prorocentrales</taxon>
        <taxon>Prorocentraceae</taxon>
        <taxon>Prorocentrum</taxon>
    </lineage>
</organism>
<evidence type="ECO:0000313" key="2">
    <source>
        <dbReference type="EMBL" id="CAK0850607.1"/>
    </source>
</evidence>
<gene>
    <name evidence="2" type="ORF">PCOR1329_LOCUS42978</name>
</gene>
<evidence type="ECO:0000313" key="3">
    <source>
        <dbReference type="Proteomes" id="UP001189429"/>
    </source>
</evidence>
<feature type="region of interest" description="Disordered" evidence="1">
    <location>
        <begin position="77"/>
        <end position="112"/>
    </location>
</feature>
<protein>
    <recommendedName>
        <fullName evidence="4">Secreted protein</fullName>
    </recommendedName>
</protein>
<evidence type="ECO:0000256" key="1">
    <source>
        <dbReference type="SAM" id="MobiDB-lite"/>
    </source>
</evidence>
<reference evidence="2" key="1">
    <citation type="submission" date="2023-10" db="EMBL/GenBank/DDBJ databases">
        <authorList>
            <person name="Chen Y."/>
            <person name="Shah S."/>
            <person name="Dougan E. K."/>
            <person name="Thang M."/>
            <person name="Chan C."/>
        </authorList>
    </citation>
    <scope>NUCLEOTIDE SEQUENCE [LARGE SCALE GENOMIC DNA]</scope>
</reference>
<dbReference type="EMBL" id="CAUYUJ010015167">
    <property type="protein sequence ID" value="CAK0850607.1"/>
    <property type="molecule type" value="Genomic_DNA"/>
</dbReference>